<dbReference type="AlphaFoldDB" id="A0A7D5V985"/>
<dbReference type="Proteomes" id="UP000510822">
    <property type="component" value="Chromosome"/>
</dbReference>
<evidence type="ECO:0000313" key="1">
    <source>
        <dbReference type="EMBL" id="QLI81219.1"/>
    </source>
</evidence>
<accession>A0A7D5V985</accession>
<reference evidence="1 2" key="1">
    <citation type="journal article" date="2016" name="Int. J. Syst. Evol. Microbiol.">
        <title>Chitinibacter fontanus sp. nov., isolated from a spring.</title>
        <authorList>
            <person name="Sheu S.Y."/>
            <person name="Li Y.S."/>
            <person name="Young C.C."/>
            <person name="Chen W.M."/>
        </authorList>
    </citation>
    <scope>NUCLEOTIDE SEQUENCE [LARGE SCALE GENOMIC DNA]</scope>
    <source>
        <strain evidence="1 2">STM-7</strain>
    </source>
</reference>
<sequence>MKNTVSFLVVGSVFSLLLFLNDFSFARSDYVPPRKFVDQIKKADTLLVASIKSINVYRKDSVPFGVSRYVGDYYAYCNSRPRGGFDVLVFNLGDVDLIFSSDENIKNQFELVRVKVGLGDSCRFSDFLKAVGSSKQGFILSRVAKDKDRAHVFSGVVLAGDYLNNDFPAGWVMRDSNGLEFIQSPLVVRSLRSYFN</sequence>
<name>A0A7D5V985_9NEIS</name>
<organism evidence="1 2">
    <name type="scientific">Chitinibacter fontanus</name>
    <dbReference type="NCBI Taxonomy" id="1737446"/>
    <lineage>
        <taxon>Bacteria</taxon>
        <taxon>Pseudomonadati</taxon>
        <taxon>Pseudomonadota</taxon>
        <taxon>Betaproteobacteria</taxon>
        <taxon>Neisseriales</taxon>
        <taxon>Chitinibacteraceae</taxon>
        <taxon>Chitinibacter</taxon>
    </lineage>
</organism>
<dbReference type="KEGG" id="cfon:HZU75_06555"/>
<gene>
    <name evidence="1" type="ORF">HZU75_06555</name>
</gene>
<dbReference type="EMBL" id="CP058952">
    <property type="protein sequence ID" value="QLI81219.1"/>
    <property type="molecule type" value="Genomic_DNA"/>
</dbReference>
<protein>
    <submittedName>
        <fullName evidence="1">Uncharacterized protein</fullName>
    </submittedName>
</protein>
<evidence type="ECO:0000313" key="2">
    <source>
        <dbReference type="Proteomes" id="UP000510822"/>
    </source>
</evidence>
<dbReference type="RefSeq" id="WP_180308346.1">
    <property type="nucleotide sequence ID" value="NZ_CP058952.1"/>
</dbReference>
<proteinExistence type="predicted"/>
<keyword evidence="2" id="KW-1185">Reference proteome</keyword>